<feature type="binding site" evidence="15">
    <location>
        <begin position="24"/>
        <end position="31"/>
    </location>
    <ligand>
        <name>ATP</name>
        <dbReference type="ChEBI" id="CHEBI:30616"/>
    </ligand>
</feature>
<evidence type="ECO:0000256" key="4">
    <source>
        <dbReference type="ARBA" id="ARBA00022801"/>
    </source>
</evidence>
<gene>
    <name evidence="18" type="primary">addA</name>
    <name evidence="18" type="ORF">FVF75_16000</name>
</gene>
<keyword evidence="2 15" id="KW-0547">Nucleotide-binding</keyword>
<dbReference type="InterPro" id="IPR014151">
    <property type="entry name" value="DNA_helicase_AddA"/>
</dbReference>
<dbReference type="Gene3D" id="3.30.160.800">
    <property type="match status" value="1"/>
</dbReference>
<sequence length="1125" mass="122701">MRQSDATLRQIEAADPTANTWLSANAGSGKTRVLTDRVARLLLAGVSPQNILCLTYTKAAASEMQNRLFKRLGEWAMKPDAELCAALKELGEADVPDLGFARQLFARAIETPGGLRIQTIHSFCASILRRFPLEAEVTPNFTEMDERTAKILQTEVVEDMAAGKDRPRFEALAEFYSGDDIARLTREILSRREAFEAETTAQTIWGWFDLPSGFDDDALADRAFAPGDAAMIEELRGILAGGSTNDAKAAVKLTAIRNDPLTTSDLPVLESVFLTGSGATAPFAAKIDSFPTKGTRTGAAAHLMDALNGLMARIEDARDLRIRLDAARKTRALHGFARLFLTEYERRKQLRGWLDFDDLILRAGRLVNDPVVAAWVLFRLDGGVDHILVDEAQDTSPAQWRVIESLAREFTTGESARSDRHRTLFVVGDQKQSIYSFQGADPAEFIRMRDQFGTALAGVGQRLGALQLEYSFRSSAAVLGLVDRALEGAAGLGQEIKHRAFHGERPGRVDLWPAIENEKADEPRPWTDPVDTPSPEDGQVRLANAVADAIAEMLAGGSVPDDDLGARPIRPRDVLVLVRRRSEVFHQIIRACKARNLPIAGADRLRIGGELAVKDLTATLAFLATPEDDLSLAAALRSPLFGLSEDALFRLAHGRGRKYLWNVLRDRAEDHRRTVETLTDLRDQADFLRPYDLIDRLLTRHDGRRHLIARLGPEAEEGIDALLTQAMAYERTEVPSLTGFLTWLAAEEVEIKRQVDSAGDQIRVMTVHGAKGLEAPIVILPDTARRNPPNSGELVALDTHRVAWKSRSAETPGAMQDALNAKAERDHEEDMRLLYVAMTRAESWLIVAAAGKVGDPGQSWYRIVESGLQAVGAETQDFALGEGQRFQLGTWPERAGGDAPASDDSVPQPLPAWITTQPSPPIVPPGPLVPSDLGGAKIVAGAEEGADLDAALRHGRQIHRLLEFLPAYDRDDWPRIAGDLLAFGEDAARPDEVETLLGEIFAVLDNSDLAPLFAPGTLAEVEISAPATVAGRTRIHGIVDRLIVEPDRVLAVDFKTNQSVPATEADIPEGILRQLGAYELALGEVYPGRVIETAVLWTRTGALMTLTPGIALRAIGRLDGPVGGS</sequence>
<reference evidence="18 19" key="1">
    <citation type="submission" date="2019-08" db="EMBL/GenBank/DDBJ databases">
        <title>Identification of a novel species of the genus Boseongicola.</title>
        <authorList>
            <person name="Zhang X.-Q."/>
        </authorList>
    </citation>
    <scope>NUCLEOTIDE SEQUENCE [LARGE SCALE GENOMIC DNA]</scope>
    <source>
        <strain evidence="18 19">HY14</strain>
    </source>
</reference>
<dbReference type="GO" id="GO:0003677">
    <property type="term" value="F:DNA binding"/>
    <property type="evidence" value="ECO:0007669"/>
    <property type="project" value="UniProtKB-KW"/>
</dbReference>
<dbReference type="Pfam" id="PF00580">
    <property type="entry name" value="UvrD-helicase"/>
    <property type="match status" value="1"/>
</dbReference>
<dbReference type="Gene3D" id="3.40.50.300">
    <property type="entry name" value="P-loop containing nucleotide triphosphate hydrolases"/>
    <property type="match status" value="3"/>
</dbReference>
<dbReference type="PANTHER" id="PTHR11070:SF2">
    <property type="entry name" value="ATP-DEPENDENT DNA HELICASE SRS2"/>
    <property type="match status" value="1"/>
</dbReference>
<evidence type="ECO:0000256" key="14">
    <source>
        <dbReference type="ARBA" id="ARBA00048988"/>
    </source>
</evidence>
<dbReference type="RefSeq" id="WP_148379793.1">
    <property type="nucleotide sequence ID" value="NZ_VSIY01000015.1"/>
</dbReference>
<name>A0A5D0RA44_9RHOB</name>
<dbReference type="GO" id="GO:0004527">
    <property type="term" value="F:exonuclease activity"/>
    <property type="evidence" value="ECO:0007669"/>
    <property type="project" value="UniProtKB-KW"/>
</dbReference>
<evidence type="ECO:0000313" key="19">
    <source>
        <dbReference type="Proteomes" id="UP000322080"/>
    </source>
</evidence>
<dbReference type="Pfam" id="PF13361">
    <property type="entry name" value="UvrD_C"/>
    <property type="match status" value="1"/>
</dbReference>
<dbReference type="Gene3D" id="3.90.320.10">
    <property type="match status" value="1"/>
</dbReference>
<evidence type="ECO:0000259" key="17">
    <source>
        <dbReference type="PROSITE" id="PS51217"/>
    </source>
</evidence>
<evidence type="ECO:0000256" key="5">
    <source>
        <dbReference type="ARBA" id="ARBA00022806"/>
    </source>
</evidence>
<dbReference type="NCBIfam" id="TIGR02784">
    <property type="entry name" value="addA_alphas"/>
    <property type="match status" value="1"/>
</dbReference>
<dbReference type="InterPro" id="IPR014017">
    <property type="entry name" value="DNA_helicase_UvrD-like_C"/>
</dbReference>
<protein>
    <recommendedName>
        <fullName evidence="12">DNA 3'-5' helicase</fullName>
        <ecNumber evidence="12">5.6.2.4</ecNumber>
    </recommendedName>
    <alternativeName>
        <fullName evidence="13">DNA 3'-5' helicase II</fullName>
    </alternativeName>
</protein>
<comment type="catalytic activity">
    <reaction evidence="14">
        <text>ATP + H2O = ADP + phosphate + H(+)</text>
        <dbReference type="Rhea" id="RHEA:13065"/>
        <dbReference type="ChEBI" id="CHEBI:15377"/>
        <dbReference type="ChEBI" id="CHEBI:15378"/>
        <dbReference type="ChEBI" id="CHEBI:30616"/>
        <dbReference type="ChEBI" id="CHEBI:43474"/>
        <dbReference type="ChEBI" id="CHEBI:456216"/>
        <dbReference type="EC" id="5.6.2.4"/>
    </reaction>
</comment>
<dbReference type="EMBL" id="VSIY01000015">
    <property type="protein sequence ID" value="TYB77755.1"/>
    <property type="molecule type" value="Genomic_DNA"/>
</dbReference>
<keyword evidence="3" id="KW-0227">DNA damage</keyword>
<comment type="catalytic activity">
    <reaction evidence="11">
        <text>Couples ATP hydrolysis with the unwinding of duplex DNA by translocating in the 3'-5' direction.</text>
        <dbReference type="EC" id="5.6.2.4"/>
    </reaction>
</comment>
<dbReference type="GO" id="GO:0033202">
    <property type="term" value="C:DNA helicase complex"/>
    <property type="evidence" value="ECO:0007669"/>
    <property type="project" value="TreeGrafter"/>
</dbReference>
<evidence type="ECO:0000256" key="15">
    <source>
        <dbReference type="PROSITE-ProRule" id="PRU00560"/>
    </source>
</evidence>
<keyword evidence="9" id="KW-0234">DNA repair</keyword>
<dbReference type="PROSITE" id="PS51198">
    <property type="entry name" value="UVRD_HELICASE_ATP_BIND"/>
    <property type="match status" value="1"/>
</dbReference>
<accession>A0A5D0RA44</accession>
<dbReference type="GO" id="GO:0005524">
    <property type="term" value="F:ATP binding"/>
    <property type="evidence" value="ECO:0007669"/>
    <property type="project" value="UniProtKB-UniRule"/>
</dbReference>
<dbReference type="Pfam" id="PF12705">
    <property type="entry name" value="PDDEXK_1"/>
    <property type="match status" value="1"/>
</dbReference>
<keyword evidence="19" id="KW-1185">Reference proteome</keyword>
<dbReference type="PROSITE" id="PS51217">
    <property type="entry name" value="UVRD_HELICASE_CTER"/>
    <property type="match status" value="1"/>
</dbReference>
<keyword evidence="6" id="KW-0269">Exonuclease</keyword>
<dbReference type="PANTHER" id="PTHR11070">
    <property type="entry name" value="UVRD / RECB / PCRA DNA HELICASE FAMILY MEMBER"/>
    <property type="match status" value="1"/>
</dbReference>
<evidence type="ECO:0000259" key="16">
    <source>
        <dbReference type="PROSITE" id="PS51198"/>
    </source>
</evidence>
<keyword evidence="4 15" id="KW-0378">Hydrolase</keyword>
<keyword evidence="5 15" id="KW-0347">Helicase</keyword>
<evidence type="ECO:0000313" key="18">
    <source>
        <dbReference type="EMBL" id="TYB77755.1"/>
    </source>
</evidence>
<keyword evidence="1" id="KW-0540">Nuclease</keyword>
<dbReference type="AlphaFoldDB" id="A0A5D0RA44"/>
<dbReference type="InterPro" id="IPR011604">
    <property type="entry name" value="PDDEXK-like_dom_sf"/>
</dbReference>
<keyword evidence="10" id="KW-0413">Isomerase</keyword>
<dbReference type="GO" id="GO:0043138">
    <property type="term" value="F:3'-5' DNA helicase activity"/>
    <property type="evidence" value="ECO:0007669"/>
    <property type="project" value="UniProtKB-EC"/>
</dbReference>
<proteinExistence type="predicted"/>
<organism evidence="18 19">
    <name type="scientific">Maritimibacter fusiformis</name>
    <dbReference type="NCBI Taxonomy" id="2603819"/>
    <lineage>
        <taxon>Bacteria</taxon>
        <taxon>Pseudomonadati</taxon>
        <taxon>Pseudomonadota</taxon>
        <taxon>Alphaproteobacteria</taxon>
        <taxon>Rhodobacterales</taxon>
        <taxon>Roseobacteraceae</taxon>
        <taxon>Maritimibacter</taxon>
    </lineage>
</organism>
<evidence type="ECO:0000256" key="10">
    <source>
        <dbReference type="ARBA" id="ARBA00023235"/>
    </source>
</evidence>
<evidence type="ECO:0000256" key="7">
    <source>
        <dbReference type="ARBA" id="ARBA00022840"/>
    </source>
</evidence>
<dbReference type="SUPFAM" id="SSF52540">
    <property type="entry name" value="P-loop containing nucleoside triphosphate hydrolases"/>
    <property type="match status" value="1"/>
</dbReference>
<dbReference type="InterPro" id="IPR014016">
    <property type="entry name" value="UvrD-like_ATP-bd"/>
</dbReference>
<feature type="domain" description="UvrD-like helicase ATP-binding" evidence="16">
    <location>
        <begin position="3"/>
        <end position="475"/>
    </location>
</feature>
<feature type="domain" description="UvrD-like helicase C-terminal" evidence="17">
    <location>
        <begin position="494"/>
        <end position="772"/>
    </location>
</feature>
<keyword evidence="8" id="KW-0238">DNA-binding</keyword>
<dbReference type="InterPro" id="IPR027417">
    <property type="entry name" value="P-loop_NTPase"/>
</dbReference>
<dbReference type="EC" id="5.6.2.4" evidence="12"/>
<evidence type="ECO:0000256" key="12">
    <source>
        <dbReference type="ARBA" id="ARBA00034808"/>
    </source>
</evidence>
<dbReference type="GO" id="GO:0000725">
    <property type="term" value="P:recombinational repair"/>
    <property type="evidence" value="ECO:0007669"/>
    <property type="project" value="TreeGrafter"/>
</dbReference>
<evidence type="ECO:0000256" key="1">
    <source>
        <dbReference type="ARBA" id="ARBA00022722"/>
    </source>
</evidence>
<comment type="caution">
    <text evidence="18">The sequence shown here is derived from an EMBL/GenBank/DDBJ whole genome shotgun (WGS) entry which is preliminary data.</text>
</comment>
<evidence type="ECO:0000256" key="3">
    <source>
        <dbReference type="ARBA" id="ARBA00022763"/>
    </source>
</evidence>
<keyword evidence="7 15" id="KW-0067">ATP-binding</keyword>
<evidence type="ECO:0000256" key="9">
    <source>
        <dbReference type="ARBA" id="ARBA00023204"/>
    </source>
</evidence>
<evidence type="ECO:0000256" key="2">
    <source>
        <dbReference type="ARBA" id="ARBA00022741"/>
    </source>
</evidence>
<evidence type="ECO:0000256" key="11">
    <source>
        <dbReference type="ARBA" id="ARBA00034617"/>
    </source>
</evidence>
<evidence type="ECO:0000256" key="8">
    <source>
        <dbReference type="ARBA" id="ARBA00023125"/>
    </source>
</evidence>
<evidence type="ECO:0000256" key="6">
    <source>
        <dbReference type="ARBA" id="ARBA00022839"/>
    </source>
</evidence>
<dbReference type="InterPro" id="IPR000212">
    <property type="entry name" value="DNA_helicase_UvrD/REP"/>
</dbReference>
<dbReference type="InterPro" id="IPR011335">
    <property type="entry name" value="Restrct_endonuc-II-like"/>
</dbReference>
<dbReference type="InterPro" id="IPR038726">
    <property type="entry name" value="PDDEXK_AddAB-type"/>
</dbReference>
<dbReference type="Proteomes" id="UP000322080">
    <property type="component" value="Unassembled WGS sequence"/>
</dbReference>
<dbReference type="GO" id="GO:0005829">
    <property type="term" value="C:cytosol"/>
    <property type="evidence" value="ECO:0007669"/>
    <property type="project" value="TreeGrafter"/>
</dbReference>
<dbReference type="SUPFAM" id="SSF52980">
    <property type="entry name" value="Restriction endonuclease-like"/>
    <property type="match status" value="1"/>
</dbReference>
<evidence type="ECO:0000256" key="13">
    <source>
        <dbReference type="ARBA" id="ARBA00034923"/>
    </source>
</evidence>
<dbReference type="Gene3D" id="1.10.486.10">
    <property type="entry name" value="PCRA, domain 4"/>
    <property type="match status" value="1"/>
</dbReference>